<accession>A0A409WY16</accession>
<reference evidence="1 2" key="1">
    <citation type="journal article" date="2018" name="Evol. Lett.">
        <title>Horizontal gene cluster transfer increased hallucinogenic mushroom diversity.</title>
        <authorList>
            <person name="Reynolds H.T."/>
            <person name="Vijayakumar V."/>
            <person name="Gluck-Thaler E."/>
            <person name="Korotkin H.B."/>
            <person name="Matheny P.B."/>
            <person name="Slot J.C."/>
        </authorList>
    </citation>
    <scope>NUCLEOTIDE SEQUENCE [LARGE SCALE GENOMIC DNA]</scope>
    <source>
        <strain evidence="1 2">SRW20</strain>
    </source>
</reference>
<comment type="caution">
    <text evidence="1">The sequence shown here is derived from an EMBL/GenBank/DDBJ whole genome shotgun (WGS) entry which is preliminary data.</text>
</comment>
<protein>
    <recommendedName>
        <fullName evidence="3">F-box domain-containing protein</fullName>
    </recommendedName>
</protein>
<evidence type="ECO:0000313" key="2">
    <source>
        <dbReference type="Proteomes" id="UP000284706"/>
    </source>
</evidence>
<dbReference type="EMBL" id="NHYE01004627">
    <property type="protein sequence ID" value="PPQ83372.1"/>
    <property type="molecule type" value="Genomic_DNA"/>
</dbReference>
<evidence type="ECO:0008006" key="3">
    <source>
        <dbReference type="Google" id="ProtNLM"/>
    </source>
</evidence>
<evidence type="ECO:0000313" key="1">
    <source>
        <dbReference type="EMBL" id="PPQ83372.1"/>
    </source>
</evidence>
<dbReference type="AlphaFoldDB" id="A0A409WY16"/>
<keyword evidence="2" id="KW-1185">Reference proteome</keyword>
<name>A0A409WY16_9AGAR</name>
<sequence>MSITSAPPELISLIAKHLPVPAKAALLKTCQPLFRLMAPILYRRIKVVGRTANLLSLTLLSPTNMNYGALIRSVEFVGRPGHDMYATYPLFLDALSTLQSLREISFTIPRSHAPFFTTLIKTKDLVRETPTPFAVAEMVITGREATSEQLLPNLAVLTIEGDPSLSIIAKSRKIETLTVRFPVRARNISALMDNIRCDCLLTLNLSLSINNSDELLVIFYFLATTCSVLLFLDIDTGLFNALDISKALSLGGTFTSQIRKIALNARSRHPPAFNITMTTAYAKQRGHLNKSSVSLPRLEVVTLGPIKWLRTTLSGEIRWRSRYFEENTTTPSTNIITDFSCIFA</sequence>
<dbReference type="InParanoid" id="A0A409WY16"/>
<proteinExistence type="predicted"/>
<gene>
    <name evidence="1" type="ORF">CVT26_012671</name>
</gene>
<dbReference type="Proteomes" id="UP000284706">
    <property type="component" value="Unassembled WGS sequence"/>
</dbReference>
<dbReference type="OrthoDB" id="3060280at2759"/>
<organism evidence="1 2">
    <name type="scientific">Gymnopilus dilepis</name>
    <dbReference type="NCBI Taxonomy" id="231916"/>
    <lineage>
        <taxon>Eukaryota</taxon>
        <taxon>Fungi</taxon>
        <taxon>Dikarya</taxon>
        <taxon>Basidiomycota</taxon>
        <taxon>Agaricomycotina</taxon>
        <taxon>Agaricomycetes</taxon>
        <taxon>Agaricomycetidae</taxon>
        <taxon>Agaricales</taxon>
        <taxon>Agaricineae</taxon>
        <taxon>Hymenogastraceae</taxon>
        <taxon>Gymnopilus</taxon>
    </lineage>
</organism>